<dbReference type="EMBL" id="BLRV01000056">
    <property type="protein sequence ID" value="GFP21522.1"/>
    <property type="molecule type" value="Genomic_DNA"/>
</dbReference>
<dbReference type="AlphaFoldDB" id="A0A6V8NMG4"/>
<protein>
    <submittedName>
        <fullName evidence="1">Uncharacterized protein</fullName>
    </submittedName>
</protein>
<sequence length="85" mass="9096">MSFLANPEDDRGAFTFPTANKGLYLAAIDNRLLKFSRLLRGDDVVDEPTSFPPAPFVVGTVPGLGVGNALAVRLTTGHLSLDQRP</sequence>
<accession>A0A6V8NMG4</accession>
<gene>
    <name evidence="1" type="ORF">HKBW3S06_00749</name>
</gene>
<name>A0A6V8NMG4_9ACTN</name>
<evidence type="ECO:0000313" key="2">
    <source>
        <dbReference type="Proteomes" id="UP000580051"/>
    </source>
</evidence>
<reference evidence="1 2" key="1">
    <citation type="journal article" date="2020" name="Front. Microbiol.">
        <title>Single-cell genomics of novel Actinobacteria with the Wood-Ljungdahl pathway discovered in a serpentinizing system.</title>
        <authorList>
            <person name="Merino N."/>
            <person name="Kawai M."/>
            <person name="Boyd E.S."/>
            <person name="Colman D.R."/>
            <person name="McGlynn S.E."/>
            <person name="Nealson K.H."/>
            <person name="Kurokawa K."/>
            <person name="Hongoh Y."/>
        </authorList>
    </citation>
    <scope>NUCLEOTIDE SEQUENCE [LARGE SCALE GENOMIC DNA]</scope>
    <source>
        <strain evidence="1 2">S06</strain>
    </source>
</reference>
<comment type="caution">
    <text evidence="1">The sequence shown here is derived from an EMBL/GenBank/DDBJ whole genome shotgun (WGS) entry which is preliminary data.</text>
</comment>
<proteinExistence type="predicted"/>
<dbReference type="Proteomes" id="UP000580051">
    <property type="component" value="Unassembled WGS sequence"/>
</dbReference>
<organism evidence="1 2">
    <name type="scientific">Candidatus Hakubella thermalkaliphila</name>
    <dbReference type="NCBI Taxonomy" id="2754717"/>
    <lineage>
        <taxon>Bacteria</taxon>
        <taxon>Bacillati</taxon>
        <taxon>Actinomycetota</taxon>
        <taxon>Actinomycetota incertae sedis</taxon>
        <taxon>Candidatus Hakubellales</taxon>
        <taxon>Candidatus Hakubellaceae</taxon>
        <taxon>Candidatus Hakubella</taxon>
    </lineage>
</organism>
<evidence type="ECO:0000313" key="1">
    <source>
        <dbReference type="EMBL" id="GFP21522.1"/>
    </source>
</evidence>